<name>A0A160P6H9_STRLU</name>
<protein>
    <submittedName>
        <fullName evidence="1">Uncharacterized protein</fullName>
    </submittedName>
</protein>
<dbReference type="Proteomes" id="UP000217676">
    <property type="component" value="Chromosome"/>
</dbReference>
<accession>A0A160P6H9</accession>
<evidence type="ECO:0000313" key="1">
    <source>
        <dbReference type="EMBL" id="BAU87449.1"/>
    </source>
</evidence>
<gene>
    <name evidence="1" type="ORF">SLA_6583</name>
</gene>
<dbReference type="EMBL" id="AP017424">
    <property type="protein sequence ID" value="BAU87449.1"/>
    <property type="molecule type" value="Genomic_DNA"/>
</dbReference>
<evidence type="ECO:0000313" key="2">
    <source>
        <dbReference type="Proteomes" id="UP000217676"/>
    </source>
</evidence>
<dbReference type="RefSeq" id="WP_359876799.1">
    <property type="nucleotide sequence ID" value="NZ_JBEYHT010000021.1"/>
</dbReference>
<dbReference type="KEGG" id="slau:SLA_6583"/>
<sequence>MTVRESALLVGGPADGLRVTVTGRPRVLQVTYPCAVEGAGPEAAGVRVEALHVYRLDQGAPDGPPRYGYDPASP</sequence>
<organism evidence="1 2">
    <name type="scientific">Streptomyces laurentii</name>
    <dbReference type="NCBI Taxonomy" id="39478"/>
    <lineage>
        <taxon>Bacteria</taxon>
        <taxon>Bacillati</taxon>
        <taxon>Actinomycetota</taxon>
        <taxon>Actinomycetes</taxon>
        <taxon>Kitasatosporales</taxon>
        <taxon>Streptomycetaceae</taxon>
        <taxon>Streptomyces</taxon>
    </lineage>
</organism>
<reference evidence="1 2" key="1">
    <citation type="journal article" date="2016" name="Genome Announc.">
        <title>Complete Genome Sequence of Thiostrepton-Producing Streptomyces laurentii ATCC 31255.</title>
        <authorList>
            <person name="Doi K."/>
            <person name="Fujino Y."/>
            <person name="Nagayoshi Y."/>
            <person name="Ohshima T."/>
            <person name="Ogata S."/>
        </authorList>
    </citation>
    <scope>NUCLEOTIDE SEQUENCE [LARGE SCALE GENOMIC DNA]</scope>
    <source>
        <strain evidence="1 2">ATCC 31255</strain>
    </source>
</reference>
<dbReference type="AlphaFoldDB" id="A0A160P6H9"/>
<proteinExistence type="predicted"/>
<keyword evidence="2" id="KW-1185">Reference proteome</keyword>